<reference evidence="1 2" key="1">
    <citation type="journal article" date="2022" name="DNA Res.">
        <title>Chromosomal-level genome assembly of the orchid tree Bauhinia variegata (Leguminosae; Cercidoideae) supports the allotetraploid origin hypothesis of Bauhinia.</title>
        <authorList>
            <person name="Zhong Y."/>
            <person name="Chen Y."/>
            <person name="Zheng D."/>
            <person name="Pang J."/>
            <person name="Liu Y."/>
            <person name="Luo S."/>
            <person name="Meng S."/>
            <person name="Qian L."/>
            <person name="Wei D."/>
            <person name="Dai S."/>
            <person name="Zhou R."/>
        </authorList>
    </citation>
    <scope>NUCLEOTIDE SEQUENCE [LARGE SCALE GENOMIC DNA]</scope>
    <source>
        <strain evidence="1">BV-YZ2020</strain>
    </source>
</reference>
<dbReference type="EMBL" id="CM039430">
    <property type="protein sequence ID" value="KAI4344148.1"/>
    <property type="molecule type" value="Genomic_DNA"/>
</dbReference>
<keyword evidence="2" id="KW-1185">Reference proteome</keyword>
<protein>
    <submittedName>
        <fullName evidence="1">Uncharacterized protein</fullName>
    </submittedName>
</protein>
<comment type="caution">
    <text evidence="1">The sequence shown here is derived from an EMBL/GenBank/DDBJ whole genome shotgun (WGS) entry which is preliminary data.</text>
</comment>
<organism evidence="1 2">
    <name type="scientific">Bauhinia variegata</name>
    <name type="common">Purple orchid tree</name>
    <name type="synonym">Phanera variegata</name>
    <dbReference type="NCBI Taxonomy" id="167791"/>
    <lineage>
        <taxon>Eukaryota</taxon>
        <taxon>Viridiplantae</taxon>
        <taxon>Streptophyta</taxon>
        <taxon>Embryophyta</taxon>
        <taxon>Tracheophyta</taxon>
        <taxon>Spermatophyta</taxon>
        <taxon>Magnoliopsida</taxon>
        <taxon>eudicotyledons</taxon>
        <taxon>Gunneridae</taxon>
        <taxon>Pentapetalae</taxon>
        <taxon>rosids</taxon>
        <taxon>fabids</taxon>
        <taxon>Fabales</taxon>
        <taxon>Fabaceae</taxon>
        <taxon>Cercidoideae</taxon>
        <taxon>Cercideae</taxon>
        <taxon>Bauhiniinae</taxon>
        <taxon>Bauhinia</taxon>
    </lineage>
</organism>
<evidence type="ECO:0000313" key="1">
    <source>
        <dbReference type="EMBL" id="KAI4344148.1"/>
    </source>
</evidence>
<sequence length="159" mass="17302">MHLTNLSKSDNSYRFLVYICDSFGWNVPTNQNFYSEWASSKNFFVGDKLVFNWTGTHTVAIVSKDDYDNCNTAASPFGSNLNETSFMVGLSETGPHYFICTIGNHCASGQKLSINVESSISGGPAAQPPESSTSAPTLSHLGLLSAFVSTLAVYFFTRV</sequence>
<dbReference type="Proteomes" id="UP000828941">
    <property type="component" value="Chromosome 5"/>
</dbReference>
<gene>
    <name evidence="1" type="ORF">L6164_011412</name>
</gene>
<name>A0ACB9P6Q3_BAUVA</name>
<evidence type="ECO:0000313" key="2">
    <source>
        <dbReference type="Proteomes" id="UP000828941"/>
    </source>
</evidence>
<proteinExistence type="predicted"/>
<accession>A0ACB9P6Q3</accession>